<evidence type="ECO:0000313" key="2">
    <source>
        <dbReference type="EMBL" id="UTI65063.1"/>
    </source>
</evidence>
<feature type="transmembrane region" description="Helical" evidence="1">
    <location>
        <begin position="84"/>
        <end position="102"/>
    </location>
</feature>
<feature type="transmembrane region" description="Helical" evidence="1">
    <location>
        <begin position="333"/>
        <end position="352"/>
    </location>
</feature>
<keyword evidence="1" id="KW-0472">Membrane</keyword>
<accession>A0ABY5DSR7</accession>
<sequence>MPARDARASRASIIGLTVILGLAAIYLLHAGRGTSPFFDEWDWITRRRGVSAETLLGPHNGHLSLVPVVMYKVLLQTAGIDHYWVFRTVLVVLHLGCAIVVFRLARARVGDVGAMFAAGFVAVLGAAGDDLLWAFQIGFVVAVLLGLGALLALDRDTRRGDIAAAVLLASSLASASVGAAFAVAVLVEIVLHPRRRERWWVIVAPLVLYALWYLGYGESEVRRENLGVAPVYAAESGSAAAGGVLGLTLAYGRILLVGLAAATGLRVWRADRLGPRLVALALAPLALWVLTALTRAQYHEPAAPRYIYTGAILLVLLTCELLEGQVVPPRIQAVTLLGILLAFAAVSNAHIIDTTSGGLRQQAADVRARLGALDLVSADVDPGLQFSPQNAPQLVAGLALSAERAFGHIGLSAAALAHVPQAQGQAADDVLRAAGALRVAPGAPPTVAAPPPAAMITGGRLRRSGGCVLSRATSSDARVDVIVPDGEAVVVSTTEAAGVLARRFAATFTTQPVAQTAPGGALRVETRADASPVPWHVVVASAGNVKVCRAGA</sequence>
<keyword evidence="1" id="KW-1133">Transmembrane helix</keyword>
<feature type="transmembrane region" description="Helical" evidence="1">
    <location>
        <begin position="273"/>
        <end position="294"/>
    </location>
</feature>
<feature type="transmembrane region" description="Helical" evidence="1">
    <location>
        <begin position="199"/>
        <end position="216"/>
    </location>
</feature>
<feature type="transmembrane region" description="Helical" evidence="1">
    <location>
        <begin position="109"/>
        <end position="127"/>
    </location>
</feature>
<gene>
    <name evidence="2" type="ORF">NBH00_02370</name>
</gene>
<dbReference type="RefSeq" id="WP_254571753.1">
    <property type="nucleotide sequence ID" value="NZ_CP098502.1"/>
</dbReference>
<feature type="transmembrane region" description="Helical" evidence="1">
    <location>
        <begin position="306"/>
        <end position="327"/>
    </location>
</feature>
<evidence type="ECO:0008006" key="4">
    <source>
        <dbReference type="Google" id="ProtNLM"/>
    </source>
</evidence>
<proteinExistence type="predicted"/>
<keyword evidence="1" id="KW-0812">Transmembrane</keyword>
<protein>
    <recommendedName>
        <fullName evidence="4">Glycosyltransferase RgtA/B/C/D-like domain-containing protein</fullName>
    </recommendedName>
</protein>
<name>A0ABY5DSR7_9ACTN</name>
<keyword evidence="3" id="KW-1185">Reference proteome</keyword>
<reference evidence="2 3" key="1">
    <citation type="submission" date="2022-06" db="EMBL/GenBank/DDBJ databases">
        <title>Paraconexibacter antarcticus.</title>
        <authorList>
            <person name="Kim C.S."/>
        </authorList>
    </citation>
    <scope>NUCLEOTIDE SEQUENCE [LARGE SCALE GENOMIC DNA]</scope>
    <source>
        <strain evidence="2 3">02-257</strain>
    </source>
</reference>
<feature type="transmembrane region" description="Helical" evidence="1">
    <location>
        <begin position="165"/>
        <end position="187"/>
    </location>
</feature>
<dbReference type="Proteomes" id="UP001056035">
    <property type="component" value="Chromosome"/>
</dbReference>
<dbReference type="EMBL" id="CP098502">
    <property type="protein sequence ID" value="UTI65063.1"/>
    <property type="molecule type" value="Genomic_DNA"/>
</dbReference>
<organism evidence="2 3">
    <name type="scientific">Paraconexibacter antarcticus</name>
    <dbReference type="NCBI Taxonomy" id="2949664"/>
    <lineage>
        <taxon>Bacteria</taxon>
        <taxon>Bacillati</taxon>
        <taxon>Actinomycetota</taxon>
        <taxon>Thermoleophilia</taxon>
        <taxon>Solirubrobacterales</taxon>
        <taxon>Paraconexibacteraceae</taxon>
        <taxon>Paraconexibacter</taxon>
    </lineage>
</organism>
<feature type="transmembrane region" description="Helical" evidence="1">
    <location>
        <begin position="133"/>
        <end position="153"/>
    </location>
</feature>
<feature type="transmembrane region" description="Helical" evidence="1">
    <location>
        <begin position="12"/>
        <end position="31"/>
    </location>
</feature>
<evidence type="ECO:0000313" key="3">
    <source>
        <dbReference type="Proteomes" id="UP001056035"/>
    </source>
</evidence>
<feature type="transmembrane region" description="Helical" evidence="1">
    <location>
        <begin position="237"/>
        <end position="261"/>
    </location>
</feature>
<evidence type="ECO:0000256" key="1">
    <source>
        <dbReference type="SAM" id="Phobius"/>
    </source>
</evidence>